<dbReference type="AlphaFoldDB" id="A0AAD2H9V2"/>
<dbReference type="InterPro" id="IPR018535">
    <property type="entry name" value="DUF1996"/>
</dbReference>
<evidence type="ECO:0000313" key="4">
    <source>
        <dbReference type="EMBL" id="CAK5271500.1"/>
    </source>
</evidence>
<evidence type="ECO:0000313" key="5">
    <source>
        <dbReference type="Proteomes" id="UP001295794"/>
    </source>
</evidence>
<feature type="domain" description="DUF1996" evidence="3">
    <location>
        <begin position="37"/>
        <end position="267"/>
    </location>
</feature>
<dbReference type="EMBL" id="CAVNYO010000172">
    <property type="protein sequence ID" value="CAK5271500.1"/>
    <property type="molecule type" value="Genomic_DNA"/>
</dbReference>
<dbReference type="Pfam" id="PF09362">
    <property type="entry name" value="DUF1996"/>
    <property type="match status" value="1"/>
</dbReference>
<dbReference type="PANTHER" id="PTHR43662">
    <property type="match status" value="1"/>
</dbReference>
<keyword evidence="1" id="KW-0472">Membrane</keyword>
<feature type="signal peptide" evidence="2">
    <location>
        <begin position="1"/>
        <end position="21"/>
    </location>
</feature>
<proteinExistence type="predicted"/>
<dbReference type="Proteomes" id="UP001295794">
    <property type="component" value="Unassembled WGS sequence"/>
</dbReference>
<keyword evidence="2" id="KW-0732">Signal</keyword>
<keyword evidence="1" id="KW-1133">Transmembrane helix</keyword>
<feature type="chain" id="PRO_5042207241" description="DUF1996 domain-containing protein" evidence="2">
    <location>
        <begin position="22"/>
        <end position="413"/>
    </location>
</feature>
<name>A0AAD2H9V2_9AGAR</name>
<comment type="caution">
    <text evidence="4">The sequence shown here is derived from an EMBL/GenBank/DDBJ whole genome shotgun (WGS) entry which is preliminary data.</text>
</comment>
<keyword evidence="5" id="KW-1185">Reference proteome</keyword>
<organism evidence="4 5">
    <name type="scientific">Mycena citricolor</name>
    <dbReference type="NCBI Taxonomy" id="2018698"/>
    <lineage>
        <taxon>Eukaryota</taxon>
        <taxon>Fungi</taxon>
        <taxon>Dikarya</taxon>
        <taxon>Basidiomycota</taxon>
        <taxon>Agaricomycotina</taxon>
        <taxon>Agaricomycetes</taxon>
        <taxon>Agaricomycetidae</taxon>
        <taxon>Agaricales</taxon>
        <taxon>Marasmiineae</taxon>
        <taxon>Mycenaceae</taxon>
        <taxon>Mycena</taxon>
    </lineage>
</organism>
<evidence type="ECO:0000256" key="1">
    <source>
        <dbReference type="SAM" id="Phobius"/>
    </source>
</evidence>
<keyword evidence="1" id="KW-0812">Transmembrane</keyword>
<accession>A0AAD2H9V2</accession>
<dbReference type="PANTHER" id="PTHR43662:SF3">
    <property type="entry name" value="DOMAIN PROTEIN, PUTATIVE (AFU_ORTHOLOGUE AFUA_6G11970)-RELATED"/>
    <property type="match status" value="1"/>
</dbReference>
<gene>
    <name evidence="4" type="ORF">MYCIT1_LOCUS16580</name>
</gene>
<reference evidence="4" key="1">
    <citation type="submission" date="2023-11" db="EMBL/GenBank/DDBJ databases">
        <authorList>
            <person name="De Vega J J."/>
            <person name="De Vega J J."/>
        </authorList>
    </citation>
    <scope>NUCLEOTIDE SEQUENCE</scope>
</reference>
<feature type="transmembrane region" description="Helical" evidence="1">
    <location>
        <begin position="393"/>
        <end position="412"/>
    </location>
</feature>
<evidence type="ECO:0000256" key="2">
    <source>
        <dbReference type="SAM" id="SignalP"/>
    </source>
</evidence>
<sequence length="413" mass="44432">MNHPLLFPLLLLLLEARRCSAYWLMAANNILTSQRLDPVVSPGRVSTHVHSVVGGSNFGLNTSTAALRASACTSVPIPEDRSDYWFPHMYFQWSNGSFTSVTGNVVMYYLFNNTPGATTAFPDDFRMLSGDPTLRTLDPSSFAQQAVTFLCLDFNGKSSRYNELPRGISCPSGIRSQINFPSCWNGNDTDSPDHKSHVAFLSTGPDNGTCSDPGFPVTLPRIFMEVYWISQVFEGQRKQAMTPSQPFVFAHGDPTGYGYHADFFNGWQPNVLQNALDRCNCNPYGDPTCCVSAGIFGLKQSAQCYITNSVDEPTLGTLDTLPGNNPVQAPCYQNYIDPTTPPILSPVSVYTTSTTPGMPSGTVATAAQTADVTQTANGSCIRPGAAQRSAPHAAIGVAAAAIVTMSLVVAGCF</sequence>
<evidence type="ECO:0000259" key="3">
    <source>
        <dbReference type="Pfam" id="PF09362"/>
    </source>
</evidence>
<protein>
    <recommendedName>
        <fullName evidence="3">DUF1996 domain-containing protein</fullName>
    </recommendedName>
</protein>